<keyword evidence="3" id="KW-1185">Reference proteome</keyword>
<accession>A0AAD4MI67</accession>
<protein>
    <recommendedName>
        <fullName evidence="4">Agouti domain-containing protein</fullName>
    </recommendedName>
</protein>
<keyword evidence="1" id="KW-0732">Signal</keyword>
<sequence>MRGFGLGLLGMLAVIIVLINLTPEAESANNQHGMTSLDGDEPFSTSVFRAKRASPPSSAAALCAYRQYCPYCNKCPCKDHPMCKYCNKCSLCQFAKKCDNLNKKKG</sequence>
<reference evidence="2" key="1">
    <citation type="submission" date="2022-01" db="EMBL/GenBank/DDBJ databases">
        <title>Genome Sequence Resource for Two Populations of Ditylenchus destructor, the Migratory Endoparasitic Phytonematode.</title>
        <authorList>
            <person name="Zhang H."/>
            <person name="Lin R."/>
            <person name="Xie B."/>
        </authorList>
    </citation>
    <scope>NUCLEOTIDE SEQUENCE</scope>
    <source>
        <strain evidence="2">BazhouSP</strain>
    </source>
</reference>
<feature type="chain" id="PRO_5042141374" description="Agouti domain-containing protein" evidence="1">
    <location>
        <begin position="28"/>
        <end position="106"/>
    </location>
</feature>
<evidence type="ECO:0000313" key="3">
    <source>
        <dbReference type="Proteomes" id="UP001201812"/>
    </source>
</evidence>
<evidence type="ECO:0000256" key="1">
    <source>
        <dbReference type="SAM" id="SignalP"/>
    </source>
</evidence>
<dbReference type="Proteomes" id="UP001201812">
    <property type="component" value="Unassembled WGS sequence"/>
</dbReference>
<dbReference type="AlphaFoldDB" id="A0AAD4MI67"/>
<comment type="caution">
    <text evidence="2">The sequence shown here is derived from an EMBL/GenBank/DDBJ whole genome shotgun (WGS) entry which is preliminary data.</text>
</comment>
<organism evidence="2 3">
    <name type="scientific">Ditylenchus destructor</name>
    <dbReference type="NCBI Taxonomy" id="166010"/>
    <lineage>
        <taxon>Eukaryota</taxon>
        <taxon>Metazoa</taxon>
        <taxon>Ecdysozoa</taxon>
        <taxon>Nematoda</taxon>
        <taxon>Chromadorea</taxon>
        <taxon>Rhabditida</taxon>
        <taxon>Tylenchina</taxon>
        <taxon>Tylenchomorpha</taxon>
        <taxon>Sphaerularioidea</taxon>
        <taxon>Anguinidae</taxon>
        <taxon>Anguininae</taxon>
        <taxon>Ditylenchus</taxon>
    </lineage>
</organism>
<name>A0AAD4MI67_9BILA</name>
<dbReference type="EMBL" id="JAKKPZ010000564">
    <property type="protein sequence ID" value="KAI1693980.1"/>
    <property type="molecule type" value="Genomic_DNA"/>
</dbReference>
<gene>
    <name evidence="2" type="ORF">DdX_20355</name>
</gene>
<proteinExistence type="predicted"/>
<evidence type="ECO:0008006" key="4">
    <source>
        <dbReference type="Google" id="ProtNLM"/>
    </source>
</evidence>
<feature type="signal peptide" evidence="1">
    <location>
        <begin position="1"/>
        <end position="27"/>
    </location>
</feature>
<evidence type="ECO:0000313" key="2">
    <source>
        <dbReference type="EMBL" id="KAI1693980.1"/>
    </source>
</evidence>